<dbReference type="EMBL" id="SAYW01000007">
    <property type="protein sequence ID" value="RWU04359.1"/>
    <property type="molecule type" value="Genomic_DNA"/>
</dbReference>
<dbReference type="EC" id="5.1.3.11" evidence="4"/>
<evidence type="ECO:0000256" key="4">
    <source>
        <dbReference type="HAMAP-Rule" id="MF_00929"/>
    </source>
</evidence>
<dbReference type="Proteomes" id="UP000284120">
    <property type="component" value="Unassembled WGS sequence"/>
</dbReference>
<gene>
    <name evidence="5" type="ORF">DPV69_18760</name>
</gene>
<dbReference type="PANTHER" id="PTHR15108">
    <property type="entry name" value="N-ACYLGLUCOSAMINE-2-EPIMERASE"/>
    <property type="match status" value="1"/>
</dbReference>
<organism evidence="5 6">
    <name type="scientific">Pedobacter chitinilyticus</name>
    <dbReference type="NCBI Taxonomy" id="2233776"/>
    <lineage>
        <taxon>Bacteria</taxon>
        <taxon>Pseudomonadati</taxon>
        <taxon>Bacteroidota</taxon>
        <taxon>Sphingobacteriia</taxon>
        <taxon>Sphingobacteriales</taxon>
        <taxon>Sphingobacteriaceae</taxon>
        <taxon>Pedobacter</taxon>
    </lineage>
</organism>
<comment type="similarity">
    <text evidence="2">Belongs to the N-acylglucosamine 2-epimerase family.</text>
</comment>
<dbReference type="Gene3D" id="1.50.10.10">
    <property type="match status" value="1"/>
</dbReference>
<comment type="catalytic activity">
    <reaction evidence="1 4">
        <text>D-cellobiose = beta-D-glucosyl-(1-&gt;4)-D-mannopyranose</text>
        <dbReference type="Rhea" id="RHEA:23384"/>
        <dbReference type="ChEBI" id="CHEBI:17057"/>
        <dbReference type="ChEBI" id="CHEBI:47931"/>
        <dbReference type="EC" id="5.1.3.11"/>
    </reaction>
</comment>
<comment type="similarity">
    <text evidence="4">Belongs to the cellobiose 2-epimerase family.</text>
</comment>
<dbReference type="RefSeq" id="WP_113648954.1">
    <property type="nucleotide sequence ID" value="NZ_QMHN01000007.1"/>
</dbReference>
<protein>
    <recommendedName>
        <fullName evidence="4">Cellobiose 2-epimerase</fullName>
        <shortName evidence="4">CE</shortName>
        <ecNumber evidence="4">5.1.3.11</ecNumber>
    </recommendedName>
</protein>
<name>A0A3S3R4C1_9SPHI</name>
<dbReference type="InterPro" id="IPR008928">
    <property type="entry name" value="6-hairpin_glycosidase_sf"/>
</dbReference>
<evidence type="ECO:0000256" key="3">
    <source>
        <dbReference type="ARBA" id="ARBA00023235"/>
    </source>
</evidence>
<accession>A0A3S3R4C1</accession>
<dbReference type="SUPFAM" id="SSF48208">
    <property type="entry name" value="Six-hairpin glycosidases"/>
    <property type="match status" value="1"/>
</dbReference>
<keyword evidence="3 4" id="KW-0413">Isomerase</keyword>
<dbReference type="Pfam" id="PF07221">
    <property type="entry name" value="GlcNAc_2-epim"/>
    <property type="match status" value="1"/>
</dbReference>
<evidence type="ECO:0000256" key="2">
    <source>
        <dbReference type="ARBA" id="ARBA00008558"/>
    </source>
</evidence>
<sequence>MGSITIEQYQQELKTELNHLLQWWSTYTVDEQQGGFYAQVDYLNQAQPAAKGLVLNARILYTFSSAYLLSNKESDLKLADRAYRYLLDFFNDELNGGFFWSLNPDGTLLDGKKQVYGQAFAVYALSEYYKATRNEEALELAKATYQLLEKYSYDEVFTGYIEAHDQAWGLIADLRLSEKDQNEKKSMNTHLHVIEAYANLYSVWPNGALKNAIIQLLNNFREHIVDSKRFHLHLFFAENWEVKSSLVSFGHDIEAAWLLFEAAEIINDQTQMVHFKQLALKMADAAAIGLAENGGLLYEYDGTTNRWIKEYHWWPQAEAMVGFFNAWQLSAKQQYLQQSLNSWAFVKKYLKDKTNGEWFWGVDENLNPMDEVKAGFWKCPYHNGRACIELIKRISRIKLC</sequence>
<evidence type="ECO:0000313" key="6">
    <source>
        <dbReference type="Proteomes" id="UP000284120"/>
    </source>
</evidence>
<dbReference type="InterPro" id="IPR012341">
    <property type="entry name" value="6hp_glycosidase-like_sf"/>
</dbReference>
<evidence type="ECO:0000256" key="1">
    <source>
        <dbReference type="ARBA" id="ARBA00001470"/>
    </source>
</evidence>
<dbReference type="GO" id="GO:0047736">
    <property type="term" value="F:cellobiose epimerase activity"/>
    <property type="evidence" value="ECO:0007669"/>
    <property type="project" value="UniProtKB-UniRule"/>
</dbReference>
<keyword evidence="6" id="KW-1185">Reference proteome</keyword>
<dbReference type="AlphaFoldDB" id="A0A3S3R4C1"/>
<dbReference type="HAMAP" id="MF_00929">
    <property type="entry name" value="Cellobiose_2_epim"/>
    <property type="match status" value="1"/>
</dbReference>
<dbReference type="InterPro" id="IPR028584">
    <property type="entry name" value="Cellobiose_2_epim"/>
</dbReference>
<dbReference type="GO" id="GO:0005975">
    <property type="term" value="P:carbohydrate metabolic process"/>
    <property type="evidence" value="ECO:0007669"/>
    <property type="project" value="InterPro"/>
</dbReference>
<proteinExistence type="inferred from homology"/>
<comment type="caution">
    <text evidence="5">The sequence shown here is derived from an EMBL/GenBank/DDBJ whole genome shotgun (WGS) entry which is preliminary data.</text>
</comment>
<reference evidence="5 6" key="1">
    <citation type="submission" date="2018-06" db="EMBL/GenBank/DDBJ databases">
        <title>Pedobacter endophyticus sp. nov., an endophytic bacterium isolated from a leaf of Triticum aestivum.</title>
        <authorList>
            <person name="Zhang L."/>
        </authorList>
    </citation>
    <scope>NUCLEOTIDE SEQUENCE [LARGE SCALE GENOMIC DNA]</scope>
    <source>
        <strain evidence="5 6">CM134L-2</strain>
    </source>
</reference>
<comment type="function">
    <text evidence="4">Catalyzes the reversible epimerization of cellobiose to 4-O-beta-D-glucopyranosyl-D-mannose (Glc-Man).</text>
</comment>
<dbReference type="OrthoDB" id="5141876at2"/>
<evidence type="ECO:0000313" key="5">
    <source>
        <dbReference type="EMBL" id="RWU04359.1"/>
    </source>
</evidence>
<dbReference type="InterPro" id="IPR010819">
    <property type="entry name" value="AGE/CE"/>
</dbReference>